<dbReference type="EMBL" id="BOPG01000013">
    <property type="protein sequence ID" value="GIJ55058.1"/>
    <property type="molecule type" value="Genomic_DNA"/>
</dbReference>
<gene>
    <name evidence="1" type="ORF">Vau01_025740</name>
</gene>
<sequence>MVGAVGGGGEVGIEAGLGERRPVQVGADGLLVVVDAVAERRVEVAQRRRAVLPLGGDGHPHRAERVLQPLRVPGFETGAPVVEQPQAHHVEAHLDVADALHLQQPSGRVPRPGALRVEPHVGDDHASSLRRAIGPEKGQFRHFPLGQSRCERYAFLRRLSSLTCSSSVISTCLLDSR</sequence>
<evidence type="ECO:0000313" key="1">
    <source>
        <dbReference type="EMBL" id="GIJ55058.1"/>
    </source>
</evidence>
<reference evidence="1" key="1">
    <citation type="submission" date="2021-01" db="EMBL/GenBank/DDBJ databases">
        <title>Whole genome shotgun sequence of Virgisporangium aurantiacum NBRC 16421.</title>
        <authorList>
            <person name="Komaki H."/>
            <person name="Tamura T."/>
        </authorList>
    </citation>
    <scope>NUCLEOTIDE SEQUENCE</scope>
    <source>
        <strain evidence="1">NBRC 16421</strain>
    </source>
</reference>
<protein>
    <submittedName>
        <fullName evidence="1">Uncharacterized protein</fullName>
    </submittedName>
</protein>
<proteinExistence type="predicted"/>
<dbReference type="AlphaFoldDB" id="A0A8J3Z4U1"/>
<name>A0A8J3Z4U1_9ACTN</name>
<keyword evidence="2" id="KW-1185">Reference proteome</keyword>
<accession>A0A8J3Z4U1</accession>
<evidence type="ECO:0000313" key="2">
    <source>
        <dbReference type="Proteomes" id="UP000612585"/>
    </source>
</evidence>
<comment type="caution">
    <text evidence="1">The sequence shown here is derived from an EMBL/GenBank/DDBJ whole genome shotgun (WGS) entry which is preliminary data.</text>
</comment>
<organism evidence="1 2">
    <name type="scientific">Virgisporangium aurantiacum</name>
    <dbReference type="NCBI Taxonomy" id="175570"/>
    <lineage>
        <taxon>Bacteria</taxon>
        <taxon>Bacillati</taxon>
        <taxon>Actinomycetota</taxon>
        <taxon>Actinomycetes</taxon>
        <taxon>Micromonosporales</taxon>
        <taxon>Micromonosporaceae</taxon>
        <taxon>Virgisporangium</taxon>
    </lineage>
</organism>
<dbReference type="Proteomes" id="UP000612585">
    <property type="component" value="Unassembled WGS sequence"/>
</dbReference>